<keyword evidence="3" id="KW-0238">DNA-binding</keyword>
<evidence type="ECO:0000256" key="3">
    <source>
        <dbReference type="ARBA" id="ARBA00023125"/>
    </source>
</evidence>
<dbReference type="Gene3D" id="1.10.10.10">
    <property type="entry name" value="Winged helix-like DNA-binding domain superfamily/Winged helix DNA-binding domain"/>
    <property type="match status" value="1"/>
</dbReference>
<dbReference type="PRINTS" id="PR00035">
    <property type="entry name" value="HTHGNTR"/>
</dbReference>
<dbReference type="Proteomes" id="UP001284601">
    <property type="component" value="Unassembled WGS sequence"/>
</dbReference>
<dbReference type="PANTHER" id="PTHR46577:SF1">
    <property type="entry name" value="HTH-TYPE TRANSCRIPTIONAL REGULATORY PROTEIN GABR"/>
    <property type="match status" value="1"/>
</dbReference>
<dbReference type="PANTHER" id="PTHR46577">
    <property type="entry name" value="HTH-TYPE TRANSCRIPTIONAL REGULATORY PROTEIN GABR"/>
    <property type="match status" value="1"/>
</dbReference>
<keyword evidence="1" id="KW-0663">Pyridoxal phosphate</keyword>
<evidence type="ECO:0000256" key="1">
    <source>
        <dbReference type="ARBA" id="ARBA00022898"/>
    </source>
</evidence>
<organism evidence="6 7">
    <name type="scientific">Conexibacter stalactiti</name>
    <dbReference type="NCBI Taxonomy" id="1940611"/>
    <lineage>
        <taxon>Bacteria</taxon>
        <taxon>Bacillati</taxon>
        <taxon>Actinomycetota</taxon>
        <taxon>Thermoleophilia</taxon>
        <taxon>Solirubrobacterales</taxon>
        <taxon>Conexibacteraceae</taxon>
        <taxon>Conexibacter</taxon>
    </lineage>
</organism>
<proteinExistence type="predicted"/>
<dbReference type="InterPro" id="IPR036390">
    <property type="entry name" value="WH_DNA-bd_sf"/>
</dbReference>
<evidence type="ECO:0000313" key="6">
    <source>
        <dbReference type="EMBL" id="MDW5596668.1"/>
    </source>
</evidence>
<feature type="domain" description="HTH gntR-type" evidence="5">
    <location>
        <begin position="16"/>
        <end position="84"/>
    </location>
</feature>
<reference evidence="7" key="1">
    <citation type="submission" date="2023-07" db="EMBL/GenBank/DDBJ databases">
        <title>Conexibacter stalactiti sp. nov., isolated from stalactites in a lava cave and emended description of the genus Conexibacter.</title>
        <authorList>
            <person name="Lee S.D."/>
        </authorList>
    </citation>
    <scope>NUCLEOTIDE SEQUENCE [LARGE SCALE GENOMIC DNA]</scope>
    <source>
        <strain evidence="7">KCTC 39840</strain>
    </source>
</reference>
<dbReference type="Pfam" id="PF00392">
    <property type="entry name" value="GntR"/>
    <property type="match status" value="1"/>
</dbReference>
<feature type="non-terminal residue" evidence="6">
    <location>
        <position position="87"/>
    </location>
</feature>
<keyword evidence="7" id="KW-1185">Reference proteome</keyword>
<gene>
    <name evidence="6" type="ORF">R7226_20135</name>
</gene>
<dbReference type="CDD" id="cd07377">
    <property type="entry name" value="WHTH_GntR"/>
    <property type="match status" value="1"/>
</dbReference>
<evidence type="ECO:0000313" key="7">
    <source>
        <dbReference type="Proteomes" id="UP001284601"/>
    </source>
</evidence>
<dbReference type="InterPro" id="IPR036388">
    <property type="entry name" value="WH-like_DNA-bd_sf"/>
</dbReference>
<keyword evidence="2" id="KW-0805">Transcription regulation</keyword>
<evidence type="ECO:0000259" key="5">
    <source>
        <dbReference type="PROSITE" id="PS50949"/>
    </source>
</evidence>
<dbReference type="SMART" id="SM00345">
    <property type="entry name" value="HTH_GNTR"/>
    <property type="match status" value="1"/>
</dbReference>
<keyword evidence="4" id="KW-0804">Transcription</keyword>
<dbReference type="PROSITE" id="PS50949">
    <property type="entry name" value="HTH_GNTR"/>
    <property type="match status" value="1"/>
</dbReference>
<name>A0ABU4HTS9_9ACTN</name>
<evidence type="ECO:0000256" key="4">
    <source>
        <dbReference type="ARBA" id="ARBA00023163"/>
    </source>
</evidence>
<dbReference type="EMBL" id="JAWSTH010000061">
    <property type="protein sequence ID" value="MDW5596668.1"/>
    <property type="molecule type" value="Genomic_DNA"/>
</dbReference>
<protein>
    <submittedName>
        <fullName evidence="6">Winged helix-turn-helix domain-containing protein</fullName>
    </submittedName>
</protein>
<comment type="caution">
    <text evidence="6">The sequence shown here is derived from an EMBL/GenBank/DDBJ whole genome shotgun (WGS) entry which is preliminary data.</text>
</comment>
<dbReference type="InterPro" id="IPR000524">
    <property type="entry name" value="Tscrpt_reg_HTH_GntR"/>
</dbReference>
<evidence type="ECO:0000256" key="2">
    <source>
        <dbReference type="ARBA" id="ARBA00023015"/>
    </source>
</evidence>
<sequence length="87" mass="9347">MELLLTLDRRGGAGATPLHAQVEQQLRERIRDGRLRPGTRLPATRELAQQLAVSRGVVVEAYAQLTAEGYLATRRGAGTAVAAAPRT</sequence>
<dbReference type="InterPro" id="IPR051446">
    <property type="entry name" value="HTH_trans_reg/aminotransferase"/>
</dbReference>
<dbReference type="SUPFAM" id="SSF46785">
    <property type="entry name" value="Winged helix' DNA-binding domain"/>
    <property type="match status" value="1"/>
</dbReference>
<dbReference type="RefSeq" id="WP_318599105.1">
    <property type="nucleotide sequence ID" value="NZ_JAWSTH010000061.1"/>
</dbReference>
<accession>A0ABU4HTS9</accession>